<protein>
    <submittedName>
        <fullName evidence="1">Uncharacterized protein</fullName>
    </submittedName>
</protein>
<name>A0ACB8Y495_ARCLA</name>
<evidence type="ECO:0000313" key="2">
    <source>
        <dbReference type="Proteomes" id="UP001055879"/>
    </source>
</evidence>
<dbReference type="Proteomes" id="UP001055879">
    <property type="component" value="Linkage Group LG14"/>
</dbReference>
<reference evidence="1 2" key="2">
    <citation type="journal article" date="2022" name="Mol. Ecol. Resour.">
        <title>The genomes of chicory, endive, great burdock and yacon provide insights into Asteraceae paleo-polyploidization history and plant inulin production.</title>
        <authorList>
            <person name="Fan W."/>
            <person name="Wang S."/>
            <person name="Wang H."/>
            <person name="Wang A."/>
            <person name="Jiang F."/>
            <person name="Liu H."/>
            <person name="Zhao H."/>
            <person name="Xu D."/>
            <person name="Zhang Y."/>
        </authorList>
    </citation>
    <scope>NUCLEOTIDE SEQUENCE [LARGE SCALE GENOMIC DNA]</scope>
    <source>
        <strain evidence="2">cv. Niubang</strain>
    </source>
</reference>
<evidence type="ECO:0000313" key="1">
    <source>
        <dbReference type="EMBL" id="KAI3678602.1"/>
    </source>
</evidence>
<keyword evidence="2" id="KW-1185">Reference proteome</keyword>
<proteinExistence type="predicted"/>
<gene>
    <name evidence="1" type="ORF">L6452_37901</name>
</gene>
<accession>A0ACB8Y495</accession>
<reference evidence="2" key="1">
    <citation type="journal article" date="2022" name="Mol. Ecol. Resour.">
        <title>The genomes of chicory, endive, great burdock and yacon provide insights into Asteraceae palaeo-polyploidization history and plant inulin production.</title>
        <authorList>
            <person name="Fan W."/>
            <person name="Wang S."/>
            <person name="Wang H."/>
            <person name="Wang A."/>
            <person name="Jiang F."/>
            <person name="Liu H."/>
            <person name="Zhao H."/>
            <person name="Xu D."/>
            <person name="Zhang Y."/>
        </authorList>
    </citation>
    <scope>NUCLEOTIDE SEQUENCE [LARGE SCALE GENOMIC DNA]</scope>
    <source>
        <strain evidence="2">cv. Niubang</strain>
    </source>
</reference>
<organism evidence="1 2">
    <name type="scientific">Arctium lappa</name>
    <name type="common">Greater burdock</name>
    <name type="synonym">Lappa major</name>
    <dbReference type="NCBI Taxonomy" id="4217"/>
    <lineage>
        <taxon>Eukaryota</taxon>
        <taxon>Viridiplantae</taxon>
        <taxon>Streptophyta</taxon>
        <taxon>Embryophyta</taxon>
        <taxon>Tracheophyta</taxon>
        <taxon>Spermatophyta</taxon>
        <taxon>Magnoliopsida</taxon>
        <taxon>eudicotyledons</taxon>
        <taxon>Gunneridae</taxon>
        <taxon>Pentapetalae</taxon>
        <taxon>asterids</taxon>
        <taxon>campanulids</taxon>
        <taxon>Asterales</taxon>
        <taxon>Asteraceae</taxon>
        <taxon>Carduoideae</taxon>
        <taxon>Cardueae</taxon>
        <taxon>Arctiinae</taxon>
        <taxon>Arctium</taxon>
    </lineage>
</organism>
<dbReference type="EMBL" id="CM042060">
    <property type="protein sequence ID" value="KAI3678602.1"/>
    <property type="molecule type" value="Genomic_DNA"/>
</dbReference>
<comment type="caution">
    <text evidence="1">The sequence shown here is derived from an EMBL/GenBank/DDBJ whole genome shotgun (WGS) entry which is preliminary data.</text>
</comment>
<sequence length="384" mass="41533">MISLPHYFLIFTILFTKIPIFKSQISPPTQQISFSSRFLDSVLQDYAFRPLSRRRPKTGVIYDGNVPSNLTGITVSALRLRTGSLRKRGFHGYKEFDIPRGILGNPYVERVILVYHNLGNWSSVYYPLPGYLFLSPVVGLLGYNALDLTAKGLPELDLRSSENPILIKFKTLGVLPNGVLPKCVFFDLFGGVAFDHVLNGSFCSSVTQGHFGIVVEEVTPAPVPAPAKLPEDPIAGGGGGGGGGGRRKGWWVGGSVAGGVMVAAAAVVVVMWVRWYRERRRIGKMKDAAEGGVPLTVAAVGRAKVPVALGTRTKPILENEYVVDVNMLGCSLVDVGFLQATSHNEMKRKTKTNGFPSSINEGEWVAVVVGCRTLCGVLDSRGGR</sequence>